<organism evidence="2 3">
    <name type="scientific">Mycolicibacterium nivoides</name>
    <dbReference type="NCBI Taxonomy" id="2487344"/>
    <lineage>
        <taxon>Bacteria</taxon>
        <taxon>Bacillati</taxon>
        <taxon>Actinomycetota</taxon>
        <taxon>Actinomycetes</taxon>
        <taxon>Mycobacteriales</taxon>
        <taxon>Mycobacteriaceae</taxon>
        <taxon>Mycolicibacterium</taxon>
    </lineage>
</organism>
<evidence type="ECO:0000313" key="3">
    <source>
        <dbReference type="Proteomes" id="UP001635816"/>
    </source>
</evidence>
<reference evidence="2 3" key="1">
    <citation type="submission" date="2024-12" db="EMBL/GenBank/DDBJ databases">
        <title>The coexistence of Mycolicibacterium septicum and Mycolicibacterium nivoides in clinical samples.</title>
        <authorList>
            <person name="Wang C."/>
            <person name="Feng Y."/>
            <person name="Zong Z."/>
        </authorList>
    </citation>
    <scope>NUCLEOTIDE SEQUENCE [LARGE SCALE GENOMIC DNA]</scope>
    <source>
        <strain evidence="2 3">120309</strain>
    </source>
</reference>
<dbReference type="InterPro" id="IPR057369">
    <property type="entry name" value="VG15"/>
</dbReference>
<dbReference type="RefSeq" id="WP_409543311.1">
    <property type="nucleotide sequence ID" value="NZ_JBKBDD010000003.1"/>
</dbReference>
<proteinExistence type="predicted"/>
<gene>
    <name evidence="2" type="ORF">ACK4CT_12035</name>
</gene>
<dbReference type="Pfam" id="PF25310">
    <property type="entry name" value="VG15"/>
    <property type="match status" value="1"/>
</dbReference>
<evidence type="ECO:0008006" key="4">
    <source>
        <dbReference type="Google" id="ProtNLM"/>
    </source>
</evidence>
<feature type="region of interest" description="Disordered" evidence="1">
    <location>
        <begin position="331"/>
        <end position="355"/>
    </location>
</feature>
<accession>A0ABW9L9G9</accession>
<name>A0ABW9L9G9_9MYCO</name>
<evidence type="ECO:0000256" key="1">
    <source>
        <dbReference type="SAM" id="MobiDB-lite"/>
    </source>
</evidence>
<evidence type="ECO:0000313" key="2">
    <source>
        <dbReference type="EMBL" id="MFN6543909.1"/>
    </source>
</evidence>
<sequence length="499" mass="55663">MPRAIPEFRQLLTELANDLGSKIDRLSANVGRLDRSELLAYITDAYPELVTPYIADSADITATWYEDQPTKAGAKLFTATPAELPPVEQLAASGRWAMLESEPTSALKGSAKRSVFRSSRNTVMLNARAEGVRWVRHARPGACGFCRVMATRSAAEGNSSYLTEGTARGASKSHIVKGHDFCTCLIVPDRDGAYEGPDYTHQWAVDYETVVKEGASTLNEIAQAMERIGNERETAATARATERRRQADIATWLDAEDEHQAAVEYWRRVDAEDLHTQPAAPVDAPPVEAAVPTETPMERATRELDEALASGDDDRVERAAIALENLEDAERKATERKARNRERARERRAAKSGEQSDRIIALIDAGHDPAEAEAEVTGKSVEAIRRRDFVRMARLEGLPGDTFEQLLSSAFHKHISELAIEAENATNGFMVKPRYDGKVNTKNLWYISDKKAREWISDEMAEWFDQNGGRITRQIFKQMILSGQYGLRRYTAMGEDYLQ</sequence>
<dbReference type="EMBL" id="JBKBDD010000003">
    <property type="protein sequence ID" value="MFN6543909.1"/>
    <property type="molecule type" value="Genomic_DNA"/>
</dbReference>
<dbReference type="Proteomes" id="UP001635816">
    <property type="component" value="Unassembled WGS sequence"/>
</dbReference>
<comment type="caution">
    <text evidence="2">The sequence shown here is derived from an EMBL/GenBank/DDBJ whole genome shotgun (WGS) entry which is preliminary data.</text>
</comment>
<protein>
    <recommendedName>
        <fullName evidence="4">Capsid maturation protease</fullName>
    </recommendedName>
</protein>
<keyword evidence="3" id="KW-1185">Reference proteome</keyword>